<gene>
    <name evidence="1" type="ORF">QFC21_007316</name>
</gene>
<name>A0ACC2UWR4_9TREE</name>
<sequence>MNLEGLKPLTTYTNEHPRSKIKPSDLPKFYGNDTDDVDDWIEKVSAILDEDVTESGEADTDAEEGDEEEDGMTCSPLSMIQRLGTYVHLSCKRRKVFMSLRKLHDSTEKIINLPRKDVATRWNSKYFAIKQAIRLKKTVLAFCLRYSEDPKCLALNEGAFEILDIILPSLHIFQAMTEEHPKAQVTVHRILPDLNFAIKEMTRLKDGSGITEARKKPFEVAIAKLEFYFYKFLNTDWVCCAYMLDPESRGSAPADSKHTKTINAVNESRRRSPGFASESNYIKTNQMRTPLHRVRR</sequence>
<protein>
    <submittedName>
        <fullName evidence="1">Uncharacterized protein</fullName>
    </submittedName>
</protein>
<dbReference type="Proteomes" id="UP001227268">
    <property type="component" value="Unassembled WGS sequence"/>
</dbReference>
<evidence type="ECO:0000313" key="2">
    <source>
        <dbReference type="Proteomes" id="UP001227268"/>
    </source>
</evidence>
<keyword evidence="2" id="KW-1185">Reference proteome</keyword>
<accession>A0ACC2UWR4</accession>
<organism evidence="1 2">
    <name type="scientific">Naganishia friedmannii</name>
    <dbReference type="NCBI Taxonomy" id="89922"/>
    <lineage>
        <taxon>Eukaryota</taxon>
        <taxon>Fungi</taxon>
        <taxon>Dikarya</taxon>
        <taxon>Basidiomycota</taxon>
        <taxon>Agaricomycotina</taxon>
        <taxon>Tremellomycetes</taxon>
        <taxon>Filobasidiales</taxon>
        <taxon>Filobasidiaceae</taxon>
        <taxon>Naganishia</taxon>
    </lineage>
</organism>
<proteinExistence type="predicted"/>
<dbReference type="EMBL" id="JASBWT010000063">
    <property type="protein sequence ID" value="KAJ9091110.1"/>
    <property type="molecule type" value="Genomic_DNA"/>
</dbReference>
<reference evidence="1" key="1">
    <citation type="submission" date="2023-04" db="EMBL/GenBank/DDBJ databases">
        <title>Draft Genome sequencing of Naganishia species isolated from polar environments using Oxford Nanopore Technology.</title>
        <authorList>
            <person name="Leo P."/>
            <person name="Venkateswaran K."/>
        </authorList>
    </citation>
    <scope>NUCLEOTIDE SEQUENCE</scope>
    <source>
        <strain evidence="1">MNA-CCFEE 5423</strain>
    </source>
</reference>
<comment type="caution">
    <text evidence="1">The sequence shown here is derived from an EMBL/GenBank/DDBJ whole genome shotgun (WGS) entry which is preliminary data.</text>
</comment>
<evidence type="ECO:0000313" key="1">
    <source>
        <dbReference type="EMBL" id="KAJ9091110.1"/>
    </source>
</evidence>